<dbReference type="Pfam" id="PF05978">
    <property type="entry name" value="UNC-93"/>
    <property type="match status" value="1"/>
</dbReference>
<organism evidence="10 11">
    <name type="scientific">Acanthocheilonema viteae</name>
    <name type="common">Filarial nematode worm</name>
    <name type="synonym">Dipetalonema viteae</name>
    <dbReference type="NCBI Taxonomy" id="6277"/>
    <lineage>
        <taxon>Eukaryota</taxon>
        <taxon>Metazoa</taxon>
        <taxon>Ecdysozoa</taxon>
        <taxon>Nematoda</taxon>
        <taxon>Chromadorea</taxon>
        <taxon>Rhabditida</taxon>
        <taxon>Spirurina</taxon>
        <taxon>Spiruromorpha</taxon>
        <taxon>Filarioidea</taxon>
        <taxon>Onchocercidae</taxon>
        <taxon>Acanthocheilonema</taxon>
    </lineage>
</organism>
<feature type="repeat" description="ANK" evidence="6">
    <location>
        <begin position="972"/>
        <end position="1004"/>
    </location>
</feature>
<evidence type="ECO:0000256" key="1">
    <source>
        <dbReference type="ARBA" id="ARBA00004141"/>
    </source>
</evidence>
<dbReference type="GO" id="GO:0043266">
    <property type="term" value="P:regulation of potassium ion transport"/>
    <property type="evidence" value="ECO:0007669"/>
    <property type="project" value="TreeGrafter"/>
</dbReference>
<dbReference type="OrthoDB" id="47330at2759"/>
<dbReference type="Proteomes" id="UP000276991">
    <property type="component" value="Unassembled WGS sequence"/>
</dbReference>
<dbReference type="PROSITE" id="PS50088">
    <property type="entry name" value="ANK_REPEAT"/>
    <property type="match status" value="2"/>
</dbReference>
<proteinExistence type="inferred from homology"/>
<comment type="similarity">
    <text evidence="2">Belongs to the unc-93 family.</text>
</comment>
<dbReference type="Gene3D" id="1.25.40.20">
    <property type="entry name" value="Ankyrin repeat-containing domain"/>
    <property type="match status" value="1"/>
</dbReference>
<comment type="subcellular location">
    <subcellularLocation>
        <location evidence="1">Membrane</location>
        <topology evidence="1">Multi-pass membrane protein</topology>
    </subcellularLocation>
</comment>
<feature type="region of interest" description="Disordered" evidence="7">
    <location>
        <begin position="136"/>
        <end position="155"/>
    </location>
</feature>
<dbReference type="GO" id="GO:0005886">
    <property type="term" value="C:plasma membrane"/>
    <property type="evidence" value="ECO:0007669"/>
    <property type="project" value="TreeGrafter"/>
</dbReference>
<dbReference type="SMART" id="SM00292">
    <property type="entry name" value="BRCT"/>
    <property type="match status" value="2"/>
</dbReference>
<dbReference type="InterPro" id="IPR036770">
    <property type="entry name" value="Ankyrin_rpt-contain_sf"/>
</dbReference>
<dbReference type="PANTHER" id="PTHR19444:SF13">
    <property type="entry name" value="PROTEIN UNC-93 HOMOLOG A"/>
    <property type="match status" value="1"/>
</dbReference>
<feature type="compositionally biased region" description="Low complexity" evidence="7">
    <location>
        <begin position="136"/>
        <end position="148"/>
    </location>
</feature>
<dbReference type="SUPFAM" id="SSF52113">
    <property type="entry name" value="BRCT domain"/>
    <property type="match status" value="1"/>
</dbReference>
<evidence type="ECO:0000313" key="10">
    <source>
        <dbReference type="EMBL" id="VBB26006.1"/>
    </source>
</evidence>
<feature type="transmembrane region" description="Helical" evidence="8">
    <location>
        <begin position="310"/>
        <end position="329"/>
    </location>
</feature>
<dbReference type="InterPro" id="IPR001357">
    <property type="entry name" value="BRCT_dom"/>
</dbReference>
<reference evidence="10 11" key="1">
    <citation type="submission" date="2018-08" db="EMBL/GenBank/DDBJ databases">
        <authorList>
            <person name="Laetsch R D."/>
            <person name="Stevens L."/>
            <person name="Kumar S."/>
            <person name="Blaxter L. M."/>
        </authorList>
    </citation>
    <scope>NUCLEOTIDE SEQUENCE [LARGE SCALE GENOMIC DNA]</scope>
</reference>
<feature type="transmembrane region" description="Helical" evidence="8">
    <location>
        <begin position="422"/>
        <end position="445"/>
    </location>
</feature>
<dbReference type="InterPro" id="IPR036420">
    <property type="entry name" value="BRCT_dom_sf"/>
</dbReference>
<dbReference type="GO" id="GO:0006937">
    <property type="term" value="P:regulation of muscle contraction"/>
    <property type="evidence" value="ECO:0007669"/>
    <property type="project" value="TreeGrafter"/>
</dbReference>
<dbReference type="InterPro" id="IPR010291">
    <property type="entry name" value="Ion_channel_UNC-93"/>
</dbReference>
<dbReference type="Pfam" id="PF12796">
    <property type="entry name" value="Ank_2"/>
    <property type="match status" value="1"/>
</dbReference>
<dbReference type="EMBL" id="UPTC01000060">
    <property type="protein sequence ID" value="VBB26006.1"/>
    <property type="molecule type" value="Genomic_DNA"/>
</dbReference>
<evidence type="ECO:0000256" key="6">
    <source>
        <dbReference type="PROSITE-ProRule" id="PRU00023"/>
    </source>
</evidence>
<feature type="transmembrane region" description="Helical" evidence="8">
    <location>
        <begin position="502"/>
        <end position="531"/>
    </location>
</feature>
<dbReference type="SUPFAM" id="SSF103473">
    <property type="entry name" value="MFS general substrate transporter"/>
    <property type="match status" value="1"/>
</dbReference>
<evidence type="ECO:0000256" key="8">
    <source>
        <dbReference type="SAM" id="Phobius"/>
    </source>
</evidence>
<evidence type="ECO:0000256" key="4">
    <source>
        <dbReference type="ARBA" id="ARBA00022989"/>
    </source>
</evidence>
<feature type="transmembrane region" description="Helical" evidence="8">
    <location>
        <begin position="608"/>
        <end position="625"/>
    </location>
</feature>
<evidence type="ECO:0000313" key="11">
    <source>
        <dbReference type="Proteomes" id="UP000276991"/>
    </source>
</evidence>
<dbReference type="InterPro" id="IPR036259">
    <property type="entry name" value="MFS_trans_sf"/>
</dbReference>
<feature type="transmembrane region" description="Helical" evidence="8">
    <location>
        <begin position="631"/>
        <end position="652"/>
    </location>
</feature>
<dbReference type="STRING" id="6277.A0A498S9X8"/>
<dbReference type="Gene3D" id="3.40.50.10190">
    <property type="entry name" value="BRCT domain"/>
    <property type="match status" value="2"/>
</dbReference>
<keyword evidence="6" id="KW-0040">ANK repeat</keyword>
<keyword evidence="4 8" id="KW-1133">Transmembrane helix</keyword>
<keyword evidence="3 8" id="KW-0812">Transmembrane</keyword>
<dbReference type="PROSITE" id="PS50172">
    <property type="entry name" value="BRCT"/>
    <property type="match status" value="2"/>
</dbReference>
<dbReference type="Gene3D" id="1.20.1250.20">
    <property type="entry name" value="MFS general substrate transporter like domains"/>
    <property type="match status" value="1"/>
</dbReference>
<evidence type="ECO:0000256" key="3">
    <source>
        <dbReference type="ARBA" id="ARBA00022692"/>
    </source>
</evidence>
<gene>
    <name evidence="10" type="ORF">NAV_LOCUS836</name>
</gene>
<keyword evidence="5 8" id="KW-0472">Membrane</keyword>
<dbReference type="PROSITE" id="PS50297">
    <property type="entry name" value="ANK_REP_REGION"/>
    <property type="match status" value="1"/>
</dbReference>
<dbReference type="PANTHER" id="PTHR19444">
    <property type="entry name" value="UNC-93 RELATED"/>
    <property type="match status" value="1"/>
</dbReference>
<feature type="transmembrane region" description="Helical" evidence="8">
    <location>
        <begin position="272"/>
        <end position="290"/>
    </location>
</feature>
<evidence type="ECO:0000259" key="9">
    <source>
        <dbReference type="PROSITE" id="PS50172"/>
    </source>
</evidence>
<dbReference type="SUPFAM" id="SSF48403">
    <property type="entry name" value="Ankyrin repeat"/>
    <property type="match status" value="1"/>
</dbReference>
<evidence type="ECO:0000256" key="5">
    <source>
        <dbReference type="ARBA" id="ARBA00023136"/>
    </source>
</evidence>
<protein>
    <recommendedName>
        <fullName evidence="9">BRCT domain-containing protein</fullName>
    </recommendedName>
</protein>
<keyword evidence="11" id="KW-1185">Reference proteome</keyword>
<feature type="transmembrane region" description="Helical" evidence="8">
    <location>
        <begin position="543"/>
        <end position="563"/>
    </location>
</feature>
<feature type="transmembrane region" description="Helical" evidence="8">
    <location>
        <begin position="569"/>
        <end position="596"/>
    </location>
</feature>
<name>A0A498S9X8_ACAVI</name>
<dbReference type="InterPro" id="IPR002110">
    <property type="entry name" value="Ankyrin_rpt"/>
</dbReference>
<feature type="transmembrane region" description="Helical" evidence="8">
    <location>
        <begin position="359"/>
        <end position="379"/>
    </location>
</feature>
<dbReference type="GO" id="GO:0015459">
    <property type="term" value="F:potassium channel regulator activity"/>
    <property type="evidence" value="ECO:0007669"/>
    <property type="project" value="TreeGrafter"/>
</dbReference>
<sequence>MDRRNIWNLVKENPHDTLSQQPPSRSLFDYDFNRQLVDAETVADAAELPPEKLSEILDEMVREESEKKNTMSGIHRISSKLMNRLKSGHSESNKLPVDQKAKIPELASPTLKTSLSHHHSTTKSSEQPIFMLDKQSSVLSSSPLPTTSNYRSSFRENETDTKCAYLFRGDSLYNNKPTDSGTASSNVERVYVYDPFCPLHGSRRRMISKKTKIRDFDYHLTSIESVDDTEPSGADFKFIFSQGFAAKLIRKRRRALLSGSEKYRSDKAKRKIRVNLWIVSLAFLFLFTAFHGLQNLQSSINGHLGIDSLSIFYISLSLSYLIVPSFILNRLGCKRTLIASSGIFMIYMLSNFLPKFFGHFFMVLHLGQVIGNLISSFILTAATGHRQLKDEVQKCCGHSFYDNVSYLSEQAIENLRRPAQSVYLSLCGVYFCCTIVALMIVLLFLNSLRKDEIARLKAPFLSTDICKAIFRNLIHPKSSLLVPLTLFSGVEQAFIVGLYTKAYIGCGLGIGQIGFVMTAFGVADAICSLVFGPLMKLFGRMPLFVFGAVISMLVSLTLLIWPLNPGDTSLFYAIVGVLGMADGVWNTQISGLWIALSSSQLETAFANYRFWESIGFGLGLILTRFTNISQFLLISLGILLVGMLCYLSIEFYDGISLYARRMVGMCRIRRIRQFGIKPLPSMETSLISATSAPEKLSIRSNQAVNVSEVMFASTLDHTEAFLKSICCDQWTCINAICDRKSFPLCPQCLLPVGFQHVKSAAFADQLFQSLLSLKEALAKFTVYQCDRQIMLSLIETDEQRRTVEEFCSTQKYAEIKDDVSHAAVNEQLEDSTPTPVSNDILGLVSLSDNVTPLTQTKDTIVAGTSVQNDILTQQMRVYNEPGSFQFFKEPARNTFDRTVAKKRFNDSEDRLKSPGAKNSDTIQSITPTAQNSHKSPSQRYEYNLVNAAIRGSKKKLLEALKNGEDANESDNLGLTALYHAAAHNYTEICKILIENGALINAHGGELCETALHAAVRWQAIDAIEYLLSKGANRQARNLKDETPMDFIKNEEIRAVFGRISHSVQIEYSSRKLKKYSVFLSTTLPNVTLECGKLLFTHLSKYAVNLETASHLVVQAVENRTAEITIEILEAMLHGQYILTSEWLNACLQANDIVDEEMYEIITINRNNQLLATNSCSVARRNYAEMKPGLFRGCHFYFCKHKYLPYRESEIKKLVQLAGGVILGREPKAEEYVESGLRPYHVRRNENDVNELSGLFAVYMPGQSMPQRVVKQKFINLITPIWIMECIAQFTLLRPENW</sequence>
<feature type="repeat" description="ANK" evidence="6">
    <location>
        <begin position="1006"/>
        <end position="1038"/>
    </location>
</feature>
<dbReference type="GO" id="GO:0055120">
    <property type="term" value="C:striated muscle dense body"/>
    <property type="evidence" value="ECO:0007669"/>
    <property type="project" value="TreeGrafter"/>
</dbReference>
<feature type="domain" description="BRCT" evidence="9">
    <location>
        <begin position="1067"/>
        <end position="1160"/>
    </location>
</feature>
<accession>A0A498S9X8</accession>
<evidence type="ECO:0000256" key="7">
    <source>
        <dbReference type="SAM" id="MobiDB-lite"/>
    </source>
</evidence>
<feature type="transmembrane region" description="Helical" evidence="8">
    <location>
        <begin position="336"/>
        <end position="353"/>
    </location>
</feature>
<evidence type="ECO:0000256" key="2">
    <source>
        <dbReference type="ARBA" id="ARBA00009172"/>
    </source>
</evidence>
<dbReference type="InterPro" id="IPR051951">
    <property type="entry name" value="UNC-93_regulatory"/>
</dbReference>
<feature type="region of interest" description="Disordered" evidence="7">
    <location>
        <begin position="905"/>
        <end position="937"/>
    </location>
</feature>
<feature type="compositionally biased region" description="Polar residues" evidence="7">
    <location>
        <begin position="916"/>
        <end position="937"/>
    </location>
</feature>
<feature type="domain" description="BRCT" evidence="9">
    <location>
        <begin position="1185"/>
        <end position="1297"/>
    </location>
</feature>
<dbReference type="SMART" id="SM00248">
    <property type="entry name" value="ANK"/>
    <property type="match status" value="2"/>
</dbReference>